<evidence type="ECO:0000256" key="2">
    <source>
        <dbReference type="ARBA" id="ARBA00022679"/>
    </source>
</evidence>
<dbReference type="EMBL" id="JARJLG010000096">
    <property type="protein sequence ID" value="KAJ7746884.1"/>
    <property type="molecule type" value="Genomic_DNA"/>
</dbReference>
<keyword evidence="5" id="KW-0472">Membrane</keyword>
<evidence type="ECO:0000313" key="6">
    <source>
        <dbReference type="EMBL" id="KAJ7746884.1"/>
    </source>
</evidence>
<keyword evidence="7" id="KW-1185">Reference proteome</keyword>
<proteinExistence type="predicted"/>
<accession>A0AAD7IQS7</accession>
<evidence type="ECO:0000256" key="4">
    <source>
        <dbReference type="ARBA" id="ARBA00022932"/>
    </source>
</evidence>
<dbReference type="InterPro" id="IPR042087">
    <property type="entry name" value="DNA_pol_B_thumb"/>
</dbReference>
<dbReference type="Proteomes" id="UP001215280">
    <property type="component" value="Unassembled WGS sequence"/>
</dbReference>
<evidence type="ECO:0000256" key="3">
    <source>
        <dbReference type="ARBA" id="ARBA00022695"/>
    </source>
</evidence>
<keyword evidence="2" id="KW-0808">Transferase</keyword>
<evidence type="ECO:0000256" key="1">
    <source>
        <dbReference type="ARBA" id="ARBA00012417"/>
    </source>
</evidence>
<sequence length="141" mass="15381">MPLRGNETACEAEAAAKRQKIGPAGSFSSQPAQSSFAEVLERLKEEGTKGTVLQQIGVEDAYDGGPPLFILDLLQNKVDMSQLVITKAKSDYAKQAHIQLAEWMRKQMQSFFTATALLVLICTKVLLLHWATVSPTSSSRA</sequence>
<keyword evidence="4" id="KW-0239">DNA-directed DNA polymerase</keyword>
<dbReference type="AlphaFoldDB" id="A0AAD7IQS7"/>
<reference evidence="6" key="1">
    <citation type="submission" date="2023-03" db="EMBL/GenBank/DDBJ databases">
        <title>Massive genome expansion in bonnet fungi (Mycena s.s.) driven by repeated elements and novel gene families across ecological guilds.</title>
        <authorList>
            <consortium name="Lawrence Berkeley National Laboratory"/>
            <person name="Harder C.B."/>
            <person name="Miyauchi S."/>
            <person name="Viragh M."/>
            <person name="Kuo A."/>
            <person name="Thoen E."/>
            <person name="Andreopoulos B."/>
            <person name="Lu D."/>
            <person name="Skrede I."/>
            <person name="Drula E."/>
            <person name="Henrissat B."/>
            <person name="Morin E."/>
            <person name="Kohler A."/>
            <person name="Barry K."/>
            <person name="LaButti K."/>
            <person name="Morin E."/>
            <person name="Salamov A."/>
            <person name="Lipzen A."/>
            <person name="Mereny Z."/>
            <person name="Hegedus B."/>
            <person name="Baldrian P."/>
            <person name="Stursova M."/>
            <person name="Weitz H."/>
            <person name="Taylor A."/>
            <person name="Grigoriev I.V."/>
            <person name="Nagy L.G."/>
            <person name="Martin F."/>
            <person name="Kauserud H."/>
        </authorList>
    </citation>
    <scope>NUCLEOTIDE SEQUENCE</scope>
    <source>
        <strain evidence="6">CBHHK188m</strain>
    </source>
</reference>
<protein>
    <recommendedName>
        <fullName evidence="1">DNA-directed DNA polymerase</fullName>
        <ecNumber evidence="1">2.7.7.7</ecNumber>
    </recommendedName>
</protein>
<dbReference type="Gene3D" id="1.10.132.60">
    <property type="entry name" value="DNA polymerase family B, C-terminal domain"/>
    <property type="match status" value="1"/>
</dbReference>
<evidence type="ECO:0000313" key="7">
    <source>
        <dbReference type="Proteomes" id="UP001215280"/>
    </source>
</evidence>
<gene>
    <name evidence="6" type="ORF">DFH07DRAFT_1037553</name>
</gene>
<name>A0AAD7IQS7_9AGAR</name>
<dbReference type="EC" id="2.7.7.7" evidence="1"/>
<keyword evidence="5" id="KW-0812">Transmembrane</keyword>
<keyword evidence="5" id="KW-1133">Transmembrane helix</keyword>
<feature type="transmembrane region" description="Helical" evidence="5">
    <location>
        <begin position="111"/>
        <end position="131"/>
    </location>
</feature>
<comment type="caution">
    <text evidence="6">The sequence shown here is derived from an EMBL/GenBank/DDBJ whole genome shotgun (WGS) entry which is preliminary data.</text>
</comment>
<keyword evidence="3" id="KW-0548">Nucleotidyltransferase</keyword>
<organism evidence="6 7">
    <name type="scientific">Mycena maculata</name>
    <dbReference type="NCBI Taxonomy" id="230809"/>
    <lineage>
        <taxon>Eukaryota</taxon>
        <taxon>Fungi</taxon>
        <taxon>Dikarya</taxon>
        <taxon>Basidiomycota</taxon>
        <taxon>Agaricomycotina</taxon>
        <taxon>Agaricomycetes</taxon>
        <taxon>Agaricomycetidae</taxon>
        <taxon>Agaricales</taxon>
        <taxon>Marasmiineae</taxon>
        <taxon>Mycenaceae</taxon>
        <taxon>Mycena</taxon>
    </lineage>
</organism>
<evidence type="ECO:0000256" key="5">
    <source>
        <dbReference type="SAM" id="Phobius"/>
    </source>
</evidence>
<dbReference type="GO" id="GO:0003887">
    <property type="term" value="F:DNA-directed DNA polymerase activity"/>
    <property type="evidence" value="ECO:0007669"/>
    <property type="project" value="UniProtKB-KW"/>
</dbReference>